<proteinExistence type="predicted"/>
<accession>A0A9X7PH74</accession>
<dbReference type="AlphaFoldDB" id="A0A9X7PH74"/>
<organism evidence="2 3">
    <name type="scientific">Streptosporangium nondiastaticum</name>
    <dbReference type="NCBI Taxonomy" id="35764"/>
    <lineage>
        <taxon>Bacteria</taxon>
        <taxon>Bacillati</taxon>
        <taxon>Actinomycetota</taxon>
        <taxon>Actinomycetes</taxon>
        <taxon>Streptosporangiales</taxon>
        <taxon>Streptosporangiaceae</taxon>
        <taxon>Streptosporangium</taxon>
    </lineage>
</organism>
<feature type="region of interest" description="Disordered" evidence="1">
    <location>
        <begin position="1"/>
        <end position="120"/>
    </location>
</feature>
<evidence type="ECO:0000313" key="3">
    <source>
        <dbReference type="Proteomes" id="UP000242427"/>
    </source>
</evidence>
<gene>
    <name evidence="2" type="ORF">B7P34_16370</name>
</gene>
<feature type="compositionally biased region" description="Low complexity" evidence="1">
    <location>
        <begin position="91"/>
        <end position="104"/>
    </location>
</feature>
<comment type="caution">
    <text evidence="2">The sequence shown here is derived from an EMBL/GenBank/DDBJ whole genome shotgun (WGS) entry which is preliminary data.</text>
</comment>
<evidence type="ECO:0000313" key="2">
    <source>
        <dbReference type="EMBL" id="PSJ27712.1"/>
    </source>
</evidence>
<name>A0A9X7PH74_9ACTN</name>
<dbReference type="EMBL" id="PXWG01000037">
    <property type="protein sequence ID" value="PSJ27712.1"/>
    <property type="molecule type" value="Genomic_DNA"/>
</dbReference>
<protein>
    <submittedName>
        <fullName evidence="2">Uncharacterized protein</fullName>
    </submittedName>
</protein>
<dbReference type="Proteomes" id="UP000242427">
    <property type="component" value="Unassembled WGS sequence"/>
</dbReference>
<sequence length="120" mass="12355">MRDVPRMDAPSQVGRPAHHEHAAPQSAPLLHEVPRPEAVPLLERPHEGLSPGVPQAAPQGPVSMPPAGDTARAESPASVWTAVDPTASGLSGAAMPGAWSAAASRPVPLQQAPLGREPRT</sequence>
<keyword evidence="3" id="KW-1185">Reference proteome</keyword>
<reference evidence="2 3" key="1">
    <citation type="submission" date="2018-03" db="EMBL/GenBank/DDBJ databases">
        <title>Chitinolytic properties of Streptosporangium nondiastaticum TBG75A20.</title>
        <authorList>
            <person name="Gayathri V."/>
            <person name="Shiburaj S."/>
        </authorList>
    </citation>
    <scope>NUCLEOTIDE SEQUENCE [LARGE SCALE GENOMIC DNA]</scope>
    <source>
        <strain evidence="2 3">TBG75A20</strain>
    </source>
</reference>
<dbReference type="RefSeq" id="WP_106677185.1">
    <property type="nucleotide sequence ID" value="NZ_PXWG01000037.1"/>
</dbReference>
<evidence type="ECO:0000256" key="1">
    <source>
        <dbReference type="SAM" id="MobiDB-lite"/>
    </source>
</evidence>